<keyword evidence="2" id="KW-1185">Reference proteome</keyword>
<accession>A0ACD5UMP9</accession>
<reference evidence="1" key="2">
    <citation type="submission" date="2025-09" db="UniProtKB">
        <authorList>
            <consortium name="EnsemblPlants"/>
        </authorList>
    </citation>
    <scope>IDENTIFICATION</scope>
</reference>
<dbReference type="Proteomes" id="UP001732700">
    <property type="component" value="Chromosome 2C"/>
</dbReference>
<dbReference type="EnsemblPlants" id="AVESA.00010b.r2.2CG0274800.1">
    <property type="protein sequence ID" value="AVESA.00010b.r2.2CG0274800.1.CDS.1"/>
    <property type="gene ID" value="AVESA.00010b.r2.2CG0274800"/>
</dbReference>
<organism evidence="1 2">
    <name type="scientific">Avena sativa</name>
    <name type="common">Oat</name>
    <dbReference type="NCBI Taxonomy" id="4498"/>
    <lineage>
        <taxon>Eukaryota</taxon>
        <taxon>Viridiplantae</taxon>
        <taxon>Streptophyta</taxon>
        <taxon>Embryophyta</taxon>
        <taxon>Tracheophyta</taxon>
        <taxon>Spermatophyta</taxon>
        <taxon>Magnoliopsida</taxon>
        <taxon>Liliopsida</taxon>
        <taxon>Poales</taxon>
        <taxon>Poaceae</taxon>
        <taxon>BOP clade</taxon>
        <taxon>Pooideae</taxon>
        <taxon>Poodae</taxon>
        <taxon>Poeae</taxon>
        <taxon>Poeae Chloroplast Group 1 (Aveneae type)</taxon>
        <taxon>Aveninae</taxon>
        <taxon>Avena</taxon>
    </lineage>
</organism>
<name>A0ACD5UMP9_AVESA</name>
<evidence type="ECO:0000313" key="1">
    <source>
        <dbReference type="EnsemblPlants" id="AVESA.00010b.r2.2CG0274800.1.CDS.1"/>
    </source>
</evidence>
<reference evidence="1" key="1">
    <citation type="submission" date="2021-05" db="EMBL/GenBank/DDBJ databases">
        <authorList>
            <person name="Scholz U."/>
            <person name="Mascher M."/>
            <person name="Fiebig A."/>
        </authorList>
    </citation>
    <scope>NUCLEOTIDE SEQUENCE [LARGE SCALE GENOMIC DNA]</scope>
</reference>
<evidence type="ECO:0000313" key="2">
    <source>
        <dbReference type="Proteomes" id="UP001732700"/>
    </source>
</evidence>
<sequence>MSGRAPSCAGRQGLMVRALAAHCTALQSDIAVSEHFPEPFLARFIHQHHCHEAVTSHDFLFEGLKVQVRPWRLEDHAEQVDMQHHVRLCIENVPLWAWNEQVAQQVIGSACSLHYIEPACGRKEFTKALCVWAWTASPGLVPHVNWVMLPGRNGIAGRPARGRKGLQRRCLIHLDIDEDLSGPEDAPSPPPGAYTWRYGIVDGERVMRDRTERITGGDRGHGGCRDDDDSSDRDRSGRQGRDASRSWRDTIRRSLSRPARNRGCDEDRRQEQGRDRDRSGNRLRAGLVLEGCIPVRGRSRARSASPGSSRRLSRAARSPPVTPDPPSSPTAICPSSPIAEVGRPLLLLMNSSSGCGSHVSLSPAAGVVSVEARRALEILAPSMLLSASSCPHSFGKGSPSSQATPAFVSAFPDTRTPPSGGSLSGSTAASGGGAALMAPLFSASQQPLLSPPPVHPTNRRKTLAGVAICRSVNYSLRRASARIKARRKATPVAKAAEAAVCRSLESSEIVRRSPSGQWRSSQSASVVKCQRKCS</sequence>
<protein>
    <submittedName>
        <fullName evidence="1">Uncharacterized protein</fullName>
    </submittedName>
</protein>
<proteinExistence type="predicted"/>